<evidence type="ECO:0000256" key="2">
    <source>
        <dbReference type="ARBA" id="ARBA00023002"/>
    </source>
</evidence>
<evidence type="ECO:0000256" key="1">
    <source>
        <dbReference type="ARBA" id="ARBA00009986"/>
    </source>
</evidence>
<reference evidence="4 5" key="1">
    <citation type="submission" date="2024-02" db="EMBL/GenBank/DDBJ databases">
        <title>Expansion and revision of Xanthobacter and proposal of Roseixanthobacter gen. nov.</title>
        <authorList>
            <person name="Soltysiak M.P.M."/>
            <person name="Jalihal A."/>
            <person name="Ory A."/>
            <person name="Chrisophersen C."/>
            <person name="Lee A.D."/>
            <person name="Boulton J."/>
            <person name="Springer M."/>
        </authorList>
    </citation>
    <scope>NUCLEOTIDE SEQUENCE [LARGE SCALE GENOMIC DNA]</scope>
    <source>
        <strain evidence="4 5">CB5</strain>
    </source>
</reference>
<dbReference type="PANTHER" id="PTHR43353:SF5">
    <property type="entry name" value="SUCCINATE-SEMIALDEHYDE DEHYDROGENASE, MITOCHONDRIAL"/>
    <property type="match status" value="1"/>
</dbReference>
<dbReference type="SUPFAM" id="SSF53720">
    <property type="entry name" value="ALDH-like"/>
    <property type="match status" value="1"/>
</dbReference>
<dbReference type="EC" id="1.2.1.-" evidence="4"/>
<dbReference type="InterPro" id="IPR050740">
    <property type="entry name" value="Aldehyde_DH_Superfamily"/>
</dbReference>
<name>A0ABW6ZN89_9HYPH</name>
<dbReference type="Gene3D" id="3.40.605.10">
    <property type="entry name" value="Aldehyde Dehydrogenase, Chain A, domain 1"/>
    <property type="match status" value="1"/>
</dbReference>
<proteinExistence type="inferred from homology"/>
<evidence type="ECO:0000313" key="4">
    <source>
        <dbReference type="EMBL" id="MFG1255311.1"/>
    </source>
</evidence>
<protein>
    <submittedName>
        <fullName evidence="4">NAD-dependent succinate-semialdehyde dehydrogenase</fullName>
        <ecNumber evidence="4">1.2.1.-</ecNumber>
    </submittedName>
</protein>
<evidence type="ECO:0000313" key="5">
    <source>
        <dbReference type="Proteomes" id="UP001604043"/>
    </source>
</evidence>
<keyword evidence="2 4" id="KW-0560">Oxidoreductase</keyword>
<dbReference type="RefSeq" id="WP_394010233.1">
    <property type="nucleotide sequence ID" value="NZ_JBAFUR010000010.1"/>
</dbReference>
<dbReference type="InterPro" id="IPR016162">
    <property type="entry name" value="Ald_DH_N"/>
</dbReference>
<dbReference type="Pfam" id="PF00171">
    <property type="entry name" value="Aldedh"/>
    <property type="match status" value="1"/>
</dbReference>
<accession>A0ABW6ZN89</accession>
<dbReference type="InterPro" id="IPR016163">
    <property type="entry name" value="Ald_DH_C"/>
</dbReference>
<dbReference type="CDD" id="cd07103">
    <property type="entry name" value="ALDH_F5_SSADH_GabD"/>
    <property type="match status" value="1"/>
</dbReference>
<gene>
    <name evidence="4" type="ORF">V5F30_24080</name>
</gene>
<dbReference type="EMBL" id="JBAFUR010000010">
    <property type="protein sequence ID" value="MFG1255311.1"/>
    <property type="molecule type" value="Genomic_DNA"/>
</dbReference>
<keyword evidence="5" id="KW-1185">Reference proteome</keyword>
<dbReference type="InterPro" id="IPR016161">
    <property type="entry name" value="Ald_DH/histidinol_DH"/>
</dbReference>
<sequence length="479" mass="50801">MSFAYPEPKLYIDGEWTAGSSGITRPVFDPATEEEIGRLPVAGAADLDKAVMAASRALPGWRSTPPLKRCDILMKAAALLRERIEEIAWLTTREQGQPIADSKVHILRGIEIIEWDAQEGRRLYGRIIPSEPGLRQMVVREPVGVVAAFAPWNAPVFTPCRKIASALAAGCTLVLKPAEETPASTLALVQTFIDAGVPPGVLNVVFGDPAAISEHLIAAPQVRLVTFTGSVPVGKHLAQLAAREMKPTIMELGGHAPVIICEDADVETAATRIAGTKFRNAGQACLSPTRLYAHRSVYDRFVDQFAALARKIPVGPGEAATTAMGPLANARRLAAVDELVTDAVQRGGRALAGGSRIGNTGYFYAPTVLVDVPEDARILNEEPFGPVAIIARYDDEAEVLARANALPYGLAGYVFTRSAARADKLAGALECGTVGINHLVVSTVGIPFGGVKESGHGREGGVEGIEGYTVSKTVTHLLQ</sequence>
<comment type="similarity">
    <text evidence="1">Belongs to the aldehyde dehydrogenase family.</text>
</comment>
<organism evidence="4 5">
    <name type="scientific">Xanthobacter aminoxidans</name>
    <dbReference type="NCBI Taxonomy" id="186280"/>
    <lineage>
        <taxon>Bacteria</taxon>
        <taxon>Pseudomonadati</taxon>
        <taxon>Pseudomonadota</taxon>
        <taxon>Alphaproteobacteria</taxon>
        <taxon>Hyphomicrobiales</taxon>
        <taxon>Xanthobacteraceae</taxon>
        <taxon>Xanthobacter</taxon>
    </lineage>
</organism>
<dbReference type="PANTHER" id="PTHR43353">
    <property type="entry name" value="SUCCINATE-SEMIALDEHYDE DEHYDROGENASE, MITOCHONDRIAL"/>
    <property type="match status" value="1"/>
</dbReference>
<dbReference type="GO" id="GO:0016491">
    <property type="term" value="F:oxidoreductase activity"/>
    <property type="evidence" value="ECO:0007669"/>
    <property type="project" value="UniProtKB-KW"/>
</dbReference>
<feature type="domain" description="Aldehyde dehydrogenase" evidence="3">
    <location>
        <begin position="16"/>
        <end position="474"/>
    </location>
</feature>
<evidence type="ECO:0000259" key="3">
    <source>
        <dbReference type="Pfam" id="PF00171"/>
    </source>
</evidence>
<dbReference type="InterPro" id="IPR015590">
    <property type="entry name" value="Aldehyde_DH_dom"/>
</dbReference>
<comment type="caution">
    <text evidence="4">The sequence shown here is derived from an EMBL/GenBank/DDBJ whole genome shotgun (WGS) entry which is preliminary data.</text>
</comment>
<dbReference type="Gene3D" id="3.40.309.10">
    <property type="entry name" value="Aldehyde Dehydrogenase, Chain A, domain 2"/>
    <property type="match status" value="1"/>
</dbReference>
<dbReference type="Proteomes" id="UP001604043">
    <property type="component" value="Unassembled WGS sequence"/>
</dbReference>